<dbReference type="SUPFAM" id="SSF57850">
    <property type="entry name" value="RING/U-box"/>
    <property type="match status" value="1"/>
</dbReference>
<dbReference type="AlphaFoldDB" id="A0A9Q0FFR1"/>
<dbReference type="Proteomes" id="UP001141552">
    <property type="component" value="Unassembled WGS sequence"/>
</dbReference>
<feature type="region of interest" description="Disordered" evidence="5">
    <location>
        <begin position="137"/>
        <end position="164"/>
    </location>
</feature>
<dbReference type="InterPro" id="IPR045134">
    <property type="entry name" value="UHRF1/2-like"/>
</dbReference>
<dbReference type="InterPro" id="IPR001841">
    <property type="entry name" value="Znf_RING"/>
</dbReference>
<dbReference type="GO" id="GO:0044027">
    <property type="term" value="P:negative regulation of gene expression via chromosomal CpG island methylation"/>
    <property type="evidence" value="ECO:0007669"/>
    <property type="project" value="TreeGrafter"/>
</dbReference>
<gene>
    <name evidence="7" type="ORF">Tsubulata_037441</name>
</gene>
<dbReference type="SMART" id="SM00184">
    <property type="entry name" value="RING"/>
    <property type="match status" value="1"/>
</dbReference>
<dbReference type="Gene3D" id="2.30.280.10">
    <property type="entry name" value="SRA-YDG"/>
    <property type="match status" value="1"/>
</dbReference>
<reference evidence="7" key="1">
    <citation type="submission" date="2022-02" db="EMBL/GenBank/DDBJ databases">
        <authorList>
            <person name="Henning P.M."/>
            <person name="McCubbin A.G."/>
            <person name="Shore J.S."/>
        </authorList>
    </citation>
    <scope>NUCLEOTIDE SEQUENCE</scope>
    <source>
        <strain evidence="7">F60SS</strain>
        <tissue evidence="7">Leaves</tissue>
    </source>
</reference>
<protein>
    <recommendedName>
        <fullName evidence="6">RING-type domain-containing protein</fullName>
    </recommendedName>
</protein>
<dbReference type="InterPro" id="IPR013083">
    <property type="entry name" value="Znf_RING/FYVE/PHD"/>
</dbReference>
<dbReference type="InterPro" id="IPR015947">
    <property type="entry name" value="PUA-like_sf"/>
</dbReference>
<sequence>MMDEGVAVVVADGVEGQVVVVVAMVGLGRWASREFKKFNEALRVSCRKGYPVRVVRSYKDKRSSFAPDPDKEFDHKVCRYLFVRCDNVPAPWTSDVHGDRPRPLPVIEELENAVDITRRKGDPSWDYDEEESRWMWKKPPPASKKKVNCGDEGGKRIRKRRQQGTVKRQLPKEFKCLLCKNVLTNPLTTPCAHNFCKACLEGAFAGQSYVRQRTCHGRRTLRVQKNVMKCPSCANDIADYLQNPQVNRELAGAIESLQRRAAAEIEKSETSGQGDESDEQTDSVADTEVSNGDSVEETEVEGRARIQPEIMHEVTAFEHANAAKKLFVEVSVVVILRNCTSSSSSLALTSARDSLGSLLCHLLGSLIRVKFEMEENVSDPIILLYVNLSCCLPSTKLKAVTAGKLHGSGSNENSSA</sequence>
<dbReference type="PROSITE" id="PS50089">
    <property type="entry name" value="ZF_RING_2"/>
    <property type="match status" value="1"/>
</dbReference>
<dbReference type="PROSITE" id="PS00518">
    <property type="entry name" value="ZF_RING_1"/>
    <property type="match status" value="1"/>
</dbReference>
<dbReference type="OrthoDB" id="2270193at2759"/>
<proteinExistence type="predicted"/>
<evidence type="ECO:0000313" key="8">
    <source>
        <dbReference type="Proteomes" id="UP001141552"/>
    </source>
</evidence>
<dbReference type="SUPFAM" id="SSF88697">
    <property type="entry name" value="PUA domain-like"/>
    <property type="match status" value="1"/>
</dbReference>
<comment type="caution">
    <text evidence="7">The sequence shown here is derived from an EMBL/GenBank/DDBJ whole genome shotgun (WGS) entry which is preliminary data.</text>
</comment>
<dbReference type="EMBL" id="JAKUCV010005878">
    <property type="protein sequence ID" value="KAJ4829537.1"/>
    <property type="molecule type" value="Genomic_DNA"/>
</dbReference>
<keyword evidence="1" id="KW-0479">Metal-binding</keyword>
<dbReference type="InterPro" id="IPR036987">
    <property type="entry name" value="SRA-YDG_sf"/>
</dbReference>
<keyword evidence="8" id="KW-1185">Reference proteome</keyword>
<reference evidence="7" key="2">
    <citation type="journal article" date="2023" name="Plants (Basel)">
        <title>Annotation of the Turnera subulata (Passifloraceae) Draft Genome Reveals the S-Locus Evolved after the Divergence of Turneroideae from Passifloroideae in a Stepwise Manner.</title>
        <authorList>
            <person name="Henning P.M."/>
            <person name="Roalson E.H."/>
            <person name="Mir W."/>
            <person name="McCubbin A.G."/>
            <person name="Shore J.S."/>
        </authorList>
    </citation>
    <scope>NUCLEOTIDE SEQUENCE</scope>
    <source>
        <strain evidence="7">F60SS</strain>
    </source>
</reference>
<feature type="compositionally biased region" description="Polar residues" evidence="5">
    <location>
        <begin position="282"/>
        <end position="293"/>
    </location>
</feature>
<dbReference type="GO" id="GO:0016567">
    <property type="term" value="P:protein ubiquitination"/>
    <property type="evidence" value="ECO:0007669"/>
    <property type="project" value="TreeGrafter"/>
</dbReference>
<keyword evidence="2 4" id="KW-0863">Zinc-finger</keyword>
<dbReference type="Gene3D" id="3.30.40.10">
    <property type="entry name" value="Zinc/RING finger domain, C3HC4 (zinc finger)"/>
    <property type="match status" value="1"/>
</dbReference>
<keyword evidence="3" id="KW-0862">Zinc</keyword>
<name>A0A9Q0FFR1_9ROSI</name>
<dbReference type="Pfam" id="PF13445">
    <property type="entry name" value="zf-RING_UBOX"/>
    <property type="match status" value="1"/>
</dbReference>
<evidence type="ECO:0000256" key="3">
    <source>
        <dbReference type="ARBA" id="ARBA00022833"/>
    </source>
</evidence>
<evidence type="ECO:0000256" key="5">
    <source>
        <dbReference type="SAM" id="MobiDB-lite"/>
    </source>
</evidence>
<evidence type="ECO:0000256" key="2">
    <source>
        <dbReference type="ARBA" id="ARBA00022771"/>
    </source>
</evidence>
<evidence type="ECO:0000313" key="7">
    <source>
        <dbReference type="EMBL" id="KAJ4829537.1"/>
    </source>
</evidence>
<dbReference type="InterPro" id="IPR027370">
    <property type="entry name" value="Znf-RING_euk"/>
</dbReference>
<dbReference type="PANTHER" id="PTHR14140:SF27">
    <property type="entry name" value="OS04G0289800 PROTEIN"/>
    <property type="match status" value="1"/>
</dbReference>
<organism evidence="7 8">
    <name type="scientific">Turnera subulata</name>
    <dbReference type="NCBI Taxonomy" id="218843"/>
    <lineage>
        <taxon>Eukaryota</taxon>
        <taxon>Viridiplantae</taxon>
        <taxon>Streptophyta</taxon>
        <taxon>Embryophyta</taxon>
        <taxon>Tracheophyta</taxon>
        <taxon>Spermatophyta</taxon>
        <taxon>Magnoliopsida</taxon>
        <taxon>eudicotyledons</taxon>
        <taxon>Gunneridae</taxon>
        <taxon>Pentapetalae</taxon>
        <taxon>rosids</taxon>
        <taxon>fabids</taxon>
        <taxon>Malpighiales</taxon>
        <taxon>Passifloraceae</taxon>
        <taxon>Turnera</taxon>
    </lineage>
</organism>
<evidence type="ECO:0000256" key="1">
    <source>
        <dbReference type="ARBA" id="ARBA00022723"/>
    </source>
</evidence>
<feature type="region of interest" description="Disordered" evidence="5">
    <location>
        <begin position="262"/>
        <end position="304"/>
    </location>
</feature>
<evidence type="ECO:0000256" key="4">
    <source>
        <dbReference type="PROSITE-ProRule" id="PRU00175"/>
    </source>
</evidence>
<dbReference type="GO" id="GO:0061630">
    <property type="term" value="F:ubiquitin protein ligase activity"/>
    <property type="evidence" value="ECO:0007669"/>
    <property type="project" value="TreeGrafter"/>
</dbReference>
<dbReference type="GO" id="GO:0008270">
    <property type="term" value="F:zinc ion binding"/>
    <property type="evidence" value="ECO:0007669"/>
    <property type="project" value="UniProtKB-KW"/>
</dbReference>
<feature type="domain" description="RING-type" evidence="6">
    <location>
        <begin position="176"/>
        <end position="233"/>
    </location>
</feature>
<accession>A0A9Q0FFR1</accession>
<dbReference type="InterPro" id="IPR017907">
    <property type="entry name" value="Znf_RING_CS"/>
</dbReference>
<evidence type="ECO:0000259" key="6">
    <source>
        <dbReference type="PROSITE" id="PS50089"/>
    </source>
</evidence>
<dbReference type="PANTHER" id="PTHR14140">
    <property type="entry name" value="E3 UBIQUITIN-PROTEIN LIGASE UHRF-RELATED"/>
    <property type="match status" value="1"/>
</dbReference>